<dbReference type="GO" id="GO:0097367">
    <property type="term" value="F:carbohydrate derivative binding"/>
    <property type="evidence" value="ECO:0007669"/>
    <property type="project" value="InterPro"/>
</dbReference>
<name>A0A4R6UDD3_9BACI</name>
<dbReference type="Gene3D" id="3.40.50.10490">
    <property type="entry name" value="Glucose-6-phosphate isomerase like protein, domain 1"/>
    <property type="match status" value="1"/>
</dbReference>
<dbReference type="GO" id="GO:0003677">
    <property type="term" value="F:DNA binding"/>
    <property type="evidence" value="ECO:0007669"/>
    <property type="project" value="UniProtKB-KW"/>
</dbReference>
<dbReference type="PANTHER" id="PTHR30514">
    <property type="entry name" value="GLUCOKINASE"/>
    <property type="match status" value="1"/>
</dbReference>
<reference evidence="5 6" key="1">
    <citation type="submission" date="2019-03" db="EMBL/GenBank/DDBJ databases">
        <title>Genomic Encyclopedia of Type Strains, Phase IV (KMG-IV): sequencing the most valuable type-strain genomes for metagenomic binning, comparative biology and taxonomic classification.</title>
        <authorList>
            <person name="Goeker M."/>
        </authorList>
    </citation>
    <scope>NUCLEOTIDE SEQUENCE [LARGE SCALE GENOMIC DNA]</scope>
    <source>
        <strain evidence="5 6">DSM 28697</strain>
    </source>
</reference>
<dbReference type="Pfam" id="PF01418">
    <property type="entry name" value="HTH_6"/>
    <property type="match status" value="1"/>
</dbReference>
<keyword evidence="6" id="KW-1185">Reference proteome</keyword>
<dbReference type="InterPro" id="IPR009057">
    <property type="entry name" value="Homeodomain-like_sf"/>
</dbReference>
<dbReference type="SUPFAM" id="SSF46689">
    <property type="entry name" value="Homeodomain-like"/>
    <property type="match status" value="1"/>
</dbReference>
<dbReference type="PROSITE" id="PS51071">
    <property type="entry name" value="HTH_RPIR"/>
    <property type="match status" value="1"/>
</dbReference>
<comment type="caution">
    <text evidence="5">The sequence shown here is derived from an EMBL/GenBank/DDBJ whole genome shotgun (WGS) entry which is preliminary data.</text>
</comment>
<dbReference type="Proteomes" id="UP000295632">
    <property type="component" value="Unassembled WGS sequence"/>
</dbReference>
<dbReference type="InterPro" id="IPR046348">
    <property type="entry name" value="SIS_dom_sf"/>
</dbReference>
<feature type="domain" description="HTH rpiR-type" evidence="4">
    <location>
        <begin position="1"/>
        <end position="72"/>
    </location>
</feature>
<dbReference type="InterPro" id="IPR036388">
    <property type="entry name" value="WH-like_DNA-bd_sf"/>
</dbReference>
<evidence type="ECO:0000259" key="4">
    <source>
        <dbReference type="PROSITE" id="PS51071"/>
    </source>
</evidence>
<evidence type="ECO:0000313" key="5">
    <source>
        <dbReference type="EMBL" id="TDQ41114.1"/>
    </source>
</evidence>
<evidence type="ECO:0000313" key="6">
    <source>
        <dbReference type="Proteomes" id="UP000295632"/>
    </source>
</evidence>
<dbReference type="RefSeq" id="WP_166639189.1">
    <property type="nucleotide sequence ID" value="NZ_SNYJ01000004.1"/>
</dbReference>
<sequence>MVDLAHVKLTKAQQKLADFIYKNMEELPFLTEKDIAEHCGTSVATVSRFWGAAGYENLKAFKQAMKDEQAVTPANKVKSALKTYNDTFLNQLADTTKAHLDETLKHTTEADVKDVVELLAGARRIYLYGAGSAQSLLSLLQFRLSRFGCDVLVFPPSGHEIFEELIHIQQEDVMVVFGFVQSSPEIRVLFDVAIKVDCQTILVTDLLVSPMREEATKVLYAERGGRSDFHSMIAPMLLIESLVVALGRQLGDVALQKLDQLHRLRKTYEQQLPKK</sequence>
<dbReference type="GO" id="GO:0003700">
    <property type="term" value="F:DNA-binding transcription factor activity"/>
    <property type="evidence" value="ECO:0007669"/>
    <property type="project" value="InterPro"/>
</dbReference>
<keyword evidence="3" id="KW-0804">Transcription</keyword>
<dbReference type="CDD" id="cd05013">
    <property type="entry name" value="SIS_RpiR"/>
    <property type="match status" value="1"/>
</dbReference>
<proteinExistence type="predicted"/>
<evidence type="ECO:0000256" key="3">
    <source>
        <dbReference type="ARBA" id="ARBA00023163"/>
    </source>
</evidence>
<organism evidence="5 6">
    <name type="scientific">Aureibacillus halotolerans</name>
    <dbReference type="NCBI Taxonomy" id="1508390"/>
    <lineage>
        <taxon>Bacteria</taxon>
        <taxon>Bacillati</taxon>
        <taxon>Bacillota</taxon>
        <taxon>Bacilli</taxon>
        <taxon>Bacillales</taxon>
        <taxon>Bacillaceae</taxon>
        <taxon>Aureibacillus</taxon>
    </lineage>
</organism>
<dbReference type="InterPro" id="IPR047640">
    <property type="entry name" value="RpiR-like"/>
</dbReference>
<dbReference type="InterPro" id="IPR000281">
    <property type="entry name" value="HTH_RpiR"/>
</dbReference>
<dbReference type="Gene3D" id="1.10.10.10">
    <property type="entry name" value="Winged helix-like DNA-binding domain superfamily/Winged helix DNA-binding domain"/>
    <property type="match status" value="1"/>
</dbReference>
<dbReference type="InterPro" id="IPR001347">
    <property type="entry name" value="SIS_dom"/>
</dbReference>
<dbReference type="GO" id="GO:1901135">
    <property type="term" value="P:carbohydrate derivative metabolic process"/>
    <property type="evidence" value="ECO:0007669"/>
    <property type="project" value="InterPro"/>
</dbReference>
<gene>
    <name evidence="5" type="ORF">EV213_104112</name>
</gene>
<evidence type="ECO:0000256" key="2">
    <source>
        <dbReference type="ARBA" id="ARBA00023125"/>
    </source>
</evidence>
<dbReference type="PANTHER" id="PTHR30514:SF18">
    <property type="entry name" value="RPIR-FAMILY TRANSCRIPTIONAL REGULATOR"/>
    <property type="match status" value="1"/>
</dbReference>
<dbReference type="SUPFAM" id="SSF53697">
    <property type="entry name" value="SIS domain"/>
    <property type="match status" value="1"/>
</dbReference>
<evidence type="ECO:0000256" key="1">
    <source>
        <dbReference type="ARBA" id="ARBA00023015"/>
    </source>
</evidence>
<dbReference type="Pfam" id="PF01380">
    <property type="entry name" value="SIS"/>
    <property type="match status" value="1"/>
</dbReference>
<dbReference type="AlphaFoldDB" id="A0A4R6UDD3"/>
<keyword evidence="2" id="KW-0238">DNA-binding</keyword>
<dbReference type="InterPro" id="IPR035472">
    <property type="entry name" value="RpiR-like_SIS"/>
</dbReference>
<keyword evidence="1" id="KW-0805">Transcription regulation</keyword>
<protein>
    <submittedName>
        <fullName evidence="5">RpiR family transcriptional regulator</fullName>
    </submittedName>
</protein>
<dbReference type="EMBL" id="SNYJ01000004">
    <property type="protein sequence ID" value="TDQ41114.1"/>
    <property type="molecule type" value="Genomic_DNA"/>
</dbReference>
<accession>A0A4R6UDD3</accession>